<dbReference type="Pfam" id="PF00543">
    <property type="entry name" value="P-II"/>
    <property type="match status" value="1"/>
</dbReference>
<dbReference type="InterPro" id="IPR011322">
    <property type="entry name" value="N-reg_PII-like_a/b"/>
</dbReference>
<protein>
    <submittedName>
        <fullName evidence="1">Regulatory protein, P-II family</fullName>
    </submittedName>
</protein>
<dbReference type="SUPFAM" id="SSF54913">
    <property type="entry name" value="GlnB-like"/>
    <property type="match status" value="1"/>
</dbReference>
<gene>
    <name evidence="1" type="ORF">MNBD_GAMMA07-302</name>
</gene>
<dbReference type="InterPro" id="IPR015867">
    <property type="entry name" value="N-reg_PII/ATP_PRibTrfase_C"/>
</dbReference>
<dbReference type="GO" id="GO:0006808">
    <property type="term" value="P:regulation of nitrogen utilization"/>
    <property type="evidence" value="ECO:0007669"/>
    <property type="project" value="InterPro"/>
</dbReference>
<dbReference type="SMART" id="SM00938">
    <property type="entry name" value="P-II"/>
    <property type="match status" value="1"/>
</dbReference>
<dbReference type="PROSITE" id="PS51343">
    <property type="entry name" value="PII_GLNB_DOM"/>
    <property type="match status" value="1"/>
</dbReference>
<dbReference type="GO" id="GO:0030234">
    <property type="term" value="F:enzyme regulator activity"/>
    <property type="evidence" value="ECO:0007669"/>
    <property type="project" value="InterPro"/>
</dbReference>
<dbReference type="InterPro" id="IPR002187">
    <property type="entry name" value="N-reg_PII"/>
</dbReference>
<reference evidence="1" key="1">
    <citation type="submission" date="2018-06" db="EMBL/GenBank/DDBJ databases">
        <authorList>
            <person name="Zhirakovskaya E."/>
        </authorList>
    </citation>
    <scope>NUCLEOTIDE SEQUENCE</scope>
</reference>
<dbReference type="AlphaFoldDB" id="A0A3B0XKG7"/>
<dbReference type="Gene3D" id="3.30.70.120">
    <property type="match status" value="1"/>
</dbReference>
<proteinExistence type="predicted"/>
<accession>A0A3B0XKG7</accession>
<name>A0A3B0XKG7_9ZZZZ</name>
<dbReference type="EMBL" id="UOFF01000257">
    <property type="protein sequence ID" value="VAW56604.1"/>
    <property type="molecule type" value="Genomic_DNA"/>
</dbReference>
<evidence type="ECO:0000313" key="1">
    <source>
        <dbReference type="EMBL" id="VAW56604.1"/>
    </source>
</evidence>
<organism evidence="1">
    <name type="scientific">hydrothermal vent metagenome</name>
    <dbReference type="NCBI Taxonomy" id="652676"/>
    <lineage>
        <taxon>unclassified sequences</taxon>
        <taxon>metagenomes</taxon>
        <taxon>ecological metagenomes</taxon>
    </lineage>
</organism>
<sequence length="118" mass="12668">MHFKLLIAFVGEDKTSDVMDAARSAGATGSTIISNARGEGLVQATTFLGLSLESHRDVLLFLVEEHLSRKILEKISEVGEFDSKPSRGIAIQINVEDAVGIADQIESLESGIKSKNTP</sequence>